<evidence type="ECO:0000313" key="5">
    <source>
        <dbReference type="Proteomes" id="UP001183777"/>
    </source>
</evidence>
<comment type="caution">
    <text evidence="4">The sequence shown here is derived from an EMBL/GenBank/DDBJ whole genome shotgun (WGS) entry which is preliminary data.</text>
</comment>
<proteinExistence type="predicted"/>
<keyword evidence="2" id="KW-0472">Membrane</keyword>
<dbReference type="InterPro" id="IPR000326">
    <property type="entry name" value="PAP2/HPO"/>
</dbReference>
<evidence type="ECO:0000256" key="1">
    <source>
        <dbReference type="SAM" id="MobiDB-lite"/>
    </source>
</evidence>
<name>A0ABU2RJ60_9ACTN</name>
<feature type="transmembrane region" description="Helical" evidence="2">
    <location>
        <begin position="212"/>
        <end position="234"/>
    </location>
</feature>
<feature type="domain" description="Phosphatidic acid phosphatase type 2/haloperoxidase" evidence="3">
    <location>
        <begin position="151"/>
        <end position="255"/>
    </location>
</feature>
<dbReference type="InterPro" id="IPR036938">
    <property type="entry name" value="PAP2/HPO_sf"/>
</dbReference>
<dbReference type="Gene3D" id="1.20.144.10">
    <property type="entry name" value="Phosphatidic acid phosphatase type 2/haloperoxidase"/>
    <property type="match status" value="1"/>
</dbReference>
<evidence type="ECO:0000256" key="2">
    <source>
        <dbReference type="SAM" id="Phobius"/>
    </source>
</evidence>
<dbReference type="RefSeq" id="WP_311656527.1">
    <property type="nucleotide sequence ID" value="NZ_JAVREX010000005.1"/>
</dbReference>
<dbReference type="Proteomes" id="UP001183777">
    <property type="component" value="Unassembled WGS sequence"/>
</dbReference>
<sequence>MRETPRPQGTAGDAGPGLPQHRPGSASAHTTGASRSGTPHRSDGRPPHTPRGARHTDPTGHPGTLPPVPRWPVLLFSRVAGLLAVFALVTWQVVADGPLLGPDERLGLALAGRGPHVLSDLFADLGNMEVAVPALACAALVAWLRRDRREAVYAVSAMVAVPLLVVPLKLWTDRQGPLTEATGYYPSGHTATAAVAYGAAALLLAPYVRRSWMMPVAAVLLTAATSIGLVLRGYHWPLDVLASWCLAGAVLLVLREVSSRSRRRSSSRTPSCRSGPS</sequence>
<dbReference type="Pfam" id="PF01569">
    <property type="entry name" value="PAP2"/>
    <property type="match status" value="1"/>
</dbReference>
<feature type="transmembrane region" description="Helical" evidence="2">
    <location>
        <begin position="240"/>
        <end position="258"/>
    </location>
</feature>
<dbReference type="SMART" id="SM00014">
    <property type="entry name" value="acidPPc"/>
    <property type="match status" value="1"/>
</dbReference>
<feature type="compositionally biased region" description="Polar residues" evidence="1">
    <location>
        <begin position="27"/>
        <end position="39"/>
    </location>
</feature>
<feature type="transmembrane region" description="Helical" evidence="2">
    <location>
        <begin position="151"/>
        <end position="172"/>
    </location>
</feature>
<feature type="transmembrane region" description="Helical" evidence="2">
    <location>
        <begin position="73"/>
        <end position="94"/>
    </location>
</feature>
<organism evidence="4 5">
    <name type="scientific">Streptomyces salyersiae</name>
    <dbReference type="NCBI Taxonomy" id="3075530"/>
    <lineage>
        <taxon>Bacteria</taxon>
        <taxon>Bacillati</taxon>
        <taxon>Actinomycetota</taxon>
        <taxon>Actinomycetes</taxon>
        <taxon>Kitasatosporales</taxon>
        <taxon>Streptomycetaceae</taxon>
        <taxon>Streptomyces</taxon>
    </lineage>
</organism>
<keyword evidence="2" id="KW-0812">Transmembrane</keyword>
<keyword evidence="2" id="KW-1133">Transmembrane helix</keyword>
<reference evidence="5" key="1">
    <citation type="submission" date="2023-07" db="EMBL/GenBank/DDBJ databases">
        <title>30 novel species of actinomycetes from the DSMZ collection.</title>
        <authorList>
            <person name="Nouioui I."/>
        </authorList>
    </citation>
    <scope>NUCLEOTIDE SEQUENCE [LARGE SCALE GENOMIC DNA]</scope>
    <source>
        <strain evidence="5">DSM 41770</strain>
    </source>
</reference>
<feature type="region of interest" description="Disordered" evidence="1">
    <location>
        <begin position="1"/>
        <end position="66"/>
    </location>
</feature>
<evidence type="ECO:0000313" key="4">
    <source>
        <dbReference type="EMBL" id="MDT0428676.1"/>
    </source>
</evidence>
<accession>A0ABU2RJ60</accession>
<dbReference type="EMBL" id="JAVREX010000005">
    <property type="protein sequence ID" value="MDT0428676.1"/>
    <property type="molecule type" value="Genomic_DNA"/>
</dbReference>
<protein>
    <submittedName>
        <fullName evidence="4">Phosphatase PAP2 family protein</fullName>
    </submittedName>
</protein>
<feature type="transmembrane region" description="Helical" evidence="2">
    <location>
        <begin position="125"/>
        <end position="144"/>
    </location>
</feature>
<dbReference type="SUPFAM" id="SSF48317">
    <property type="entry name" value="Acid phosphatase/Vanadium-dependent haloperoxidase"/>
    <property type="match status" value="1"/>
</dbReference>
<gene>
    <name evidence="4" type="ORF">RM649_13585</name>
</gene>
<evidence type="ECO:0000259" key="3">
    <source>
        <dbReference type="SMART" id="SM00014"/>
    </source>
</evidence>
<feature type="transmembrane region" description="Helical" evidence="2">
    <location>
        <begin position="184"/>
        <end position="205"/>
    </location>
</feature>
<keyword evidence="5" id="KW-1185">Reference proteome</keyword>